<keyword evidence="4" id="KW-1133">Transmembrane helix</keyword>
<keyword evidence="6" id="KW-1185">Reference proteome</keyword>
<keyword evidence="2 5" id="KW-0378">Hydrolase</keyword>
<evidence type="ECO:0000256" key="3">
    <source>
        <dbReference type="ARBA" id="ARBA00022842"/>
    </source>
</evidence>
<comment type="caution">
    <text evidence="5">The sequence shown here is derived from an EMBL/GenBank/DDBJ whole genome shotgun (WGS) entry which is preliminary data.</text>
</comment>
<evidence type="ECO:0000256" key="2">
    <source>
        <dbReference type="ARBA" id="ARBA00022801"/>
    </source>
</evidence>
<keyword evidence="1" id="KW-0479">Metal-binding</keyword>
<dbReference type="GO" id="GO:0046872">
    <property type="term" value="F:metal ion binding"/>
    <property type="evidence" value="ECO:0007669"/>
    <property type="project" value="UniProtKB-KW"/>
</dbReference>
<accession>A0A2S8B0R9</accession>
<dbReference type="NCBIfam" id="TIGR01490">
    <property type="entry name" value="HAD-SF-IB-hyp1"/>
    <property type="match status" value="1"/>
</dbReference>
<dbReference type="InterPro" id="IPR023214">
    <property type="entry name" value="HAD_sf"/>
</dbReference>
<dbReference type="InterPro" id="IPR050582">
    <property type="entry name" value="HAD-like_SerB"/>
</dbReference>
<evidence type="ECO:0000313" key="6">
    <source>
        <dbReference type="Proteomes" id="UP000238954"/>
    </source>
</evidence>
<dbReference type="EMBL" id="PHFW01000003">
    <property type="protein sequence ID" value="PQM25943.1"/>
    <property type="molecule type" value="Genomic_DNA"/>
</dbReference>
<dbReference type="Proteomes" id="UP000238954">
    <property type="component" value="Chromosome"/>
</dbReference>
<dbReference type="SUPFAM" id="SSF56784">
    <property type="entry name" value="HAD-like"/>
    <property type="match status" value="1"/>
</dbReference>
<keyword evidence="4" id="KW-0812">Transmembrane</keyword>
<sequence length="274" mass="30706">MGGMTPRRRDIRIKCGKKLLVASSLRRKTLMPSSRPLSVFDLDRTLTIHGTWSPFLFFAARRRSPWRLIFVPLVVALMAAYKAGVLTRKQLKQAMHRLMLGGAVDLDAVTDLADAYAEHSLTRNVHADAIASIAAETAAGRRVVIASAAHLFYLEAIASQLGVTDVVGTASMWRRRDLTPRIAGENCYGESKRRMLEHWLRGQEIDRTKVHIRFFSDDLSDLPTFEWADEAVAVNPSKKLLNVALRRGWTVYDWREAKAARDGAPQAQARVTPT</sequence>
<dbReference type="NCBIfam" id="TIGR01488">
    <property type="entry name" value="HAD-SF-IB"/>
    <property type="match status" value="1"/>
</dbReference>
<dbReference type="PANTHER" id="PTHR43344:SF13">
    <property type="entry name" value="PHOSPHATASE RV3661-RELATED"/>
    <property type="match status" value="1"/>
</dbReference>
<dbReference type="Pfam" id="PF12710">
    <property type="entry name" value="HAD"/>
    <property type="match status" value="1"/>
</dbReference>
<dbReference type="AlphaFoldDB" id="A0A2S8B0R9"/>
<gene>
    <name evidence="5" type="ORF">CVO77_12585</name>
</gene>
<dbReference type="Gene3D" id="1.20.1440.100">
    <property type="entry name" value="SG protein - dephosphorylation function"/>
    <property type="match status" value="1"/>
</dbReference>
<protein>
    <submittedName>
        <fullName evidence="5">HAD-IB family hydrolase</fullName>
    </submittedName>
</protein>
<feature type="transmembrane region" description="Helical" evidence="4">
    <location>
        <begin position="66"/>
        <end position="87"/>
    </location>
</feature>
<dbReference type="Gene3D" id="3.40.50.1000">
    <property type="entry name" value="HAD superfamily/HAD-like"/>
    <property type="match status" value="1"/>
</dbReference>
<organism evidence="5 6">
    <name type="scientific">Sphingopyxis lindanitolerans</name>
    <dbReference type="NCBI Taxonomy" id="2054227"/>
    <lineage>
        <taxon>Bacteria</taxon>
        <taxon>Pseudomonadati</taxon>
        <taxon>Pseudomonadota</taxon>
        <taxon>Alphaproteobacteria</taxon>
        <taxon>Sphingomonadales</taxon>
        <taxon>Sphingomonadaceae</taxon>
        <taxon>Sphingopyxis</taxon>
    </lineage>
</organism>
<name>A0A2S8B0R9_9SPHN</name>
<dbReference type="InterPro" id="IPR036412">
    <property type="entry name" value="HAD-like_sf"/>
</dbReference>
<keyword evidence="3" id="KW-0460">Magnesium</keyword>
<evidence type="ECO:0000256" key="4">
    <source>
        <dbReference type="SAM" id="Phobius"/>
    </source>
</evidence>
<dbReference type="InterPro" id="IPR006385">
    <property type="entry name" value="HAD_hydro_SerB1"/>
</dbReference>
<keyword evidence="4" id="KW-0472">Membrane</keyword>
<reference evidence="6" key="1">
    <citation type="submission" date="2017-11" db="EMBL/GenBank/DDBJ databases">
        <title>The complete genome sequence of Sphingopyxis pomeranensis sp. nov. strain WS5A3p.</title>
        <authorList>
            <person name="Kaminski M.A."/>
        </authorList>
    </citation>
    <scope>NUCLEOTIDE SEQUENCE [LARGE SCALE GENOMIC DNA]</scope>
    <source>
        <strain evidence="6">WS5A3p</strain>
    </source>
</reference>
<proteinExistence type="predicted"/>
<dbReference type="PANTHER" id="PTHR43344">
    <property type="entry name" value="PHOSPHOSERINE PHOSPHATASE"/>
    <property type="match status" value="1"/>
</dbReference>
<evidence type="ECO:0000256" key="1">
    <source>
        <dbReference type="ARBA" id="ARBA00022723"/>
    </source>
</evidence>
<dbReference type="GO" id="GO:0016787">
    <property type="term" value="F:hydrolase activity"/>
    <property type="evidence" value="ECO:0007669"/>
    <property type="project" value="UniProtKB-KW"/>
</dbReference>
<evidence type="ECO:0000313" key="5">
    <source>
        <dbReference type="EMBL" id="PQM25943.1"/>
    </source>
</evidence>